<keyword evidence="1" id="KW-0092">Biotin</keyword>
<keyword evidence="4" id="KW-1185">Reference proteome</keyword>
<evidence type="ECO:0000259" key="2">
    <source>
        <dbReference type="PROSITE" id="PS50968"/>
    </source>
</evidence>
<dbReference type="Gene3D" id="2.40.50.100">
    <property type="match status" value="1"/>
</dbReference>
<organism evidence="3 4">
    <name type="scientific">Leptospira fletcheri</name>
    <dbReference type="NCBI Taxonomy" id="2484981"/>
    <lineage>
        <taxon>Bacteria</taxon>
        <taxon>Pseudomonadati</taxon>
        <taxon>Spirochaetota</taxon>
        <taxon>Spirochaetia</taxon>
        <taxon>Leptospirales</taxon>
        <taxon>Leptospiraceae</taxon>
        <taxon>Leptospira</taxon>
    </lineage>
</organism>
<dbReference type="InterPro" id="IPR000089">
    <property type="entry name" value="Biotin_lipoyl"/>
</dbReference>
<dbReference type="SUPFAM" id="SSF51230">
    <property type="entry name" value="Single hybrid motif"/>
    <property type="match status" value="1"/>
</dbReference>
<dbReference type="Proteomes" id="UP000298458">
    <property type="component" value="Unassembled WGS sequence"/>
</dbReference>
<dbReference type="InterPro" id="IPR011053">
    <property type="entry name" value="Single_hybrid_motif"/>
</dbReference>
<name>A0A4R9GK12_9LEPT</name>
<evidence type="ECO:0000313" key="4">
    <source>
        <dbReference type="Proteomes" id="UP000298458"/>
    </source>
</evidence>
<dbReference type="FunFam" id="2.40.50.100:FF:000003">
    <property type="entry name" value="Acetyl-CoA carboxylase biotin carboxyl carrier protein"/>
    <property type="match status" value="1"/>
</dbReference>
<gene>
    <name evidence="3" type="ORF">EHO60_02590</name>
</gene>
<dbReference type="OrthoDB" id="337953at2"/>
<dbReference type="CDD" id="cd06850">
    <property type="entry name" value="biotinyl_domain"/>
    <property type="match status" value="1"/>
</dbReference>
<dbReference type="PANTHER" id="PTHR45266">
    <property type="entry name" value="OXALOACETATE DECARBOXYLASE ALPHA CHAIN"/>
    <property type="match status" value="1"/>
</dbReference>
<evidence type="ECO:0000256" key="1">
    <source>
        <dbReference type="ARBA" id="ARBA00023267"/>
    </source>
</evidence>
<dbReference type="AlphaFoldDB" id="A0A4R9GK12"/>
<feature type="domain" description="Lipoyl-binding" evidence="2">
    <location>
        <begin position="97"/>
        <end position="166"/>
    </location>
</feature>
<dbReference type="PROSITE" id="PS50968">
    <property type="entry name" value="BIOTINYL_LIPOYL"/>
    <property type="match status" value="1"/>
</dbReference>
<accession>A0A4R9GK12</accession>
<sequence length="167" mass="18441">MGNSEMSTLYRLRWKDREFLLDLGEGTASARLLDSETGNWESVLAHSVWTLEKEGHYSLPDGSIALFSGGRIFIHTRGRSFQFLLKGRESGSSDSAQREIKSPMPGKVIRVEVATGDAVRKGQILAVVEAMKMEHALKAGSDSQVEEVRVSPGDLVLQDQIILILQN</sequence>
<dbReference type="InterPro" id="IPR001882">
    <property type="entry name" value="Biotin_BS"/>
</dbReference>
<evidence type="ECO:0000313" key="3">
    <source>
        <dbReference type="EMBL" id="TGK13106.1"/>
    </source>
</evidence>
<dbReference type="Pfam" id="PF00364">
    <property type="entry name" value="Biotin_lipoyl"/>
    <property type="match status" value="1"/>
</dbReference>
<reference evidence="3" key="1">
    <citation type="journal article" date="2019" name="PLoS Negl. Trop. Dis.">
        <title>Revisiting the worldwide diversity of Leptospira species in the environment.</title>
        <authorList>
            <person name="Vincent A.T."/>
            <person name="Schiettekatte O."/>
            <person name="Bourhy P."/>
            <person name="Veyrier F.J."/>
            <person name="Picardeau M."/>
        </authorList>
    </citation>
    <scope>NUCLEOTIDE SEQUENCE [LARGE SCALE GENOMIC DNA]</scope>
    <source>
        <strain evidence="3">SSW15</strain>
    </source>
</reference>
<comment type="caution">
    <text evidence="3">The sequence shown here is derived from an EMBL/GenBank/DDBJ whole genome shotgun (WGS) entry which is preliminary data.</text>
</comment>
<dbReference type="EMBL" id="RQET01000002">
    <property type="protein sequence ID" value="TGK13106.1"/>
    <property type="molecule type" value="Genomic_DNA"/>
</dbReference>
<dbReference type="PROSITE" id="PS00188">
    <property type="entry name" value="BIOTIN"/>
    <property type="match status" value="1"/>
</dbReference>
<dbReference type="InterPro" id="IPR050709">
    <property type="entry name" value="Biotin_Carboxyl_Carrier/Decarb"/>
</dbReference>
<dbReference type="PANTHER" id="PTHR45266:SF3">
    <property type="entry name" value="OXALOACETATE DECARBOXYLASE ALPHA CHAIN"/>
    <property type="match status" value="1"/>
</dbReference>
<proteinExistence type="predicted"/>
<protein>
    <submittedName>
        <fullName evidence="3">Biotin/lipoyl-binding protein</fullName>
    </submittedName>
</protein>